<dbReference type="EMBL" id="SJOL01006369">
    <property type="protein sequence ID" value="TGZ68378.1"/>
    <property type="molecule type" value="Genomic_DNA"/>
</dbReference>
<dbReference type="SMART" id="SM00339">
    <property type="entry name" value="FH"/>
    <property type="match status" value="1"/>
</dbReference>
<dbReference type="OrthoDB" id="10029558at2759"/>
<keyword evidence="1 2" id="KW-0238">DNA-binding</keyword>
<dbReference type="GO" id="GO:0000981">
    <property type="term" value="F:DNA-binding transcription factor activity, RNA polymerase II-specific"/>
    <property type="evidence" value="ECO:0007669"/>
    <property type="project" value="TreeGrafter"/>
</dbReference>
<dbReference type="InterPro" id="IPR036390">
    <property type="entry name" value="WH_DNA-bd_sf"/>
</dbReference>
<feature type="DNA-binding region" description="Fork-head" evidence="2">
    <location>
        <begin position="375"/>
        <end position="463"/>
    </location>
</feature>
<dbReference type="PANTHER" id="PTHR46805">
    <property type="entry name" value="FORKHEAD BOX PROTEIN J1"/>
    <property type="match status" value="1"/>
</dbReference>
<comment type="subcellular location">
    <subcellularLocation>
        <location evidence="2">Nucleus</location>
    </subcellularLocation>
</comment>
<evidence type="ECO:0000256" key="3">
    <source>
        <dbReference type="SAM" id="MobiDB-lite"/>
    </source>
</evidence>
<feature type="compositionally biased region" description="Low complexity" evidence="3">
    <location>
        <begin position="550"/>
        <end position="579"/>
    </location>
</feature>
<dbReference type="PANTHER" id="PTHR46805:SF1">
    <property type="entry name" value="FORKHEAD BOX PROTEIN J1"/>
    <property type="match status" value="1"/>
</dbReference>
<name>A0A4S2M3F7_OPIFE</name>
<dbReference type="GO" id="GO:0000978">
    <property type="term" value="F:RNA polymerase II cis-regulatory region sequence-specific DNA binding"/>
    <property type="evidence" value="ECO:0007669"/>
    <property type="project" value="TreeGrafter"/>
</dbReference>
<dbReference type="PROSITE" id="PS50039">
    <property type="entry name" value="FORK_HEAD_3"/>
    <property type="match status" value="1"/>
</dbReference>
<dbReference type="EMBL" id="SJOL01006369">
    <property type="protein sequence ID" value="TGZ68377.1"/>
    <property type="molecule type" value="Genomic_DNA"/>
</dbReference>
<organism evidence="5 6">
    <name type="scientific">Opisthorchis felineus</name>
    <dbReference type="NCBI Taxonomy" id="147828"/>
    <lineage>
        <taxon>Eukaryota</taxon>
        <taxon>Metazoa</taxon>
        <taxon>Spiralia</taxon>
        <taxon>Lophotrochozoa</taxon>
        <taxon>Platyhelminthes</taxon>
        <taxon>Trematoda</taxon>
        <taxon>Digenea</taxon>
        <taxon>Opisthorchiida</taxon>
        <taxon>Opisthorchiata</taxon>
        <taxon>Opisthorchiidae</taxon>
        <taxon>Opisthorchis</taxon>
    </lineage>
</organism>
<keyword evidence="2" id="KW-0539">Nucleus</keyword>
<keyword evidence="6" id="KW-1185">Reference proteome</keyword>
<dbReference type="Pfam" id="PF00250">
    <property type="entry name" value="Forkhead"/>
    <property type="match status" value="1"/>
</dbReference>
<evidence type="ECO:0000313" key="6">
    <source>
        <dbReference type="Proteomes" id="UP000308267"/>
    </source>
</evidence>
<evidence type="ECO:0000313" key="5">
    <source>
        <dbReference type="EMBL" id="TGZ68377.1"/>
    </source>
</evidence>
<feature type="region of interest" description="Disordered" evidence="3">
    <location>
        <begin position="134"/>
        <end position="159"/>
    </location>
</feature>
<protein>
    <recommendedName>
        <fullName evidence="4">Fork-head domain-containing protein</fullName>
    </recommendedName>
</protein>
<comment type="caution">
    <text evidence="5">The sequence shown here is derived from an EMBL/GenBank/DDBJ whole genome shotgun (WGS) entry which is preliminary data.</text>
</comment>
<dbReference type="SUPFAM" id="SSF46785">
    <property type="entry name" value="Winged helix' DNA-binding domain"/>
    <property type="match status" value="1"/>
</dbReference>
<dbReference type="AlphaFoldDB" id="A0A4S2M3F7"/>
<feature type="compositionally biased region" description="Basic residues" evidence="3">
    <location>
        <begin position="146"/>
        <end position="156"/>
    </location>
</feature>
<dbReference type="STRING" id="147828.A0A4S2M3F7"/>
<feature type="region of interest" description="Disordered" evidence="3">
    <location>
        <begin position="519"/>
        <end position="596"/>
    </location>
</feature>
<dbReference type="GO" id="GO:0005634">
    <property type="term" value="C:nucleus"/>
    <property type="evidence" value="ECO:0007669"/>
    <property type="project" value="UniProtKB-SubCell"/>
</dbReference>
<proteinExistence type="predicted"/>
<evidence type="ECO:0000256" key="2">
    <source>
        <dbReference type="PROSITE-ProRule" id="PRU00089"/>
    </source>
</evidence>
<dbReference type="InterPro" id="IPR001766">
    <property type="entry name" value="Fork_head_dom"/>
</dbReference>
<feature type="compositionally biased region" description="Polar residues" evidence="3">
    <location>
        <begin position="586"/>
        <end position="596"/>
    </location>
</feature>
<accession>A0A4S2M3F7</accession>
<feature type="region of interest" description="Disordered" evidence="3">
    <location>
        <begin position="97"/>
        <end position="118"/>
    </location>
</feature>
<dbReference type="InterPro" id="IPR047513">
    <property type="entry name" value="FOXJ1"/>
</dbReference>
<feature type="domain" description="Fork-head" evidence="4">
    <location>
        <begin position="375"/>
        <end position="463"/>
    </location>
</feature>
<feature type="compositionally biased region" description="Polar residues" evidence="3">
    <location>
        <begin position="134"/>
        <end position="144"/>
    </location>
</feature>
<gene>
    <name evidence="5" type="ORF">CRM22_004287</name>
</gene>
<dbReference type="PRINTS" id="PR00053">
    <property type="entry name" value="FORKHEAD"/>
</dbReference>
<reference evidence="5 6" key="1">
    <citation type="journal article" date="2019" name="BMC Genomics">
        <title>New insights from Opisthorchis felineus genome: update on genomics of the epidemiologically important liver flukes.</title>
        <authorList>
            <person name="Ershov N.I."/>
            <person name="Mordvinov V.A."/>
            <person name="Prokhortchouk E.B."/>
            <person name="Pakharukova M.Y."/>
            <person name="Gunbin K.V."/>
            <person name="Ustyantsev K."/>
            <person name="Genaev M.A."/>
            <person name="Blinov A.G."/>
            <person name="Mazur A."/>
            <person name="Boulygina E."/>
            <person name="Tsygankova S."/>
            <person name="Khrameeva E."/>
            <person name="Chekanov N."/>
            <person name="Fan G."/>
            <person name="Xiao A."/>
            <person name="Zhang H."/>
            <person name="Xu X."/>
            <person name="Yang H."/>
            <person name="Solovyev V."/>
            <person name="Lee S.M."/>
            <person name="Liu X."/>
            <person name="Afonnikov D.A."/>
            <person name="Skryabin K.G."/>
        </authorList>
    </citation>
    <scope>NUCLEOTIDE SEQUENCE [LARGE SCALE GENOMIC DNA]</scope>
    <source>
        <strain evidence="5">AK-0245</strain>
        <tissue evidence="5">Whole organism</tissue>
    </source>
</reference>
<evidence type="ECO:0000259" key="4">
    <source>
        <dbReference type="PROSITE" id="PS50039"/>
    </source>
</evidence>
<dbReference type="Proteomes" id="UP000308267">
    <property type="component" value="Unassembled WGS sequence"/>
</dbReference>
<sequence>MTQGDCPSKADATADMVEQTSDFLAKKLRQNWLTRYPDKTFTPCQDQDDSLTNLNWLQNINLTKLAAPDTPLSPPPMSMAHSQPSINTFSLCGNSTTHSRLSRNQLNTPSPTMHSNNRAKPQYINFFSTGSVSHRPSMLSQPTKHGSFRHGSHHRSPANAADRAMCTFYSIPSKRNQTHMPVVLRTEAPSLWNNYSSTSTTGGTSLPCDILMSPPRSVIWQSMNSSCPMESPYYLQSSPGLSSPLSQPRTFHKTSPVLHCPPETSSAVVTNGSKNSITVPRFETDTNEASTVTQHLPVIHNILNVSVPVACDLITKNGIAHSRLYPTLLCRNEGKNILSTSINDTVDTSASGLFHTLDSLDPITKEKFREDPDSFPPYSFHSLIYMSMQSLKKQKVTLTDIYSWIEDNFAYFRCSSQEWKEALRQNLVSSRCFQRVPRRKEEPGGRGDLWRLNPEFQEQLSSNRISSKFLHFWQHGVCCLGSYSNRAVNKLNGNSVKTTRPVDILEDVDVEMRSHDNDNLLSTRVVEPCQAAEHTTKRRRTEHFPKAKTSSSQRSSGISLSDTTWSSASGSSSPLSDLCTPPPQVPDTTYLSPDSLLSATTNNYGILDPNSEIDSVPLENNLKHDFPIPDVTPSDSTNHSGKQSYLGFSEGISTDVVDLLQNITSHGPTDQPVTIRDTEQSSQCELHDISTTIDLNATNDPLDLTIRGLRVKSTTEWWNSSLSEFIHHFFTDNLGAECGEFEPDQPTTPRDGNNISRLCTPEANVDSSIRLTGSPEFKLDGDGTQSEPIVNASISVENTALGQCNLPNSPFSLGEDQHWIDQQLNLEELDSILGLN</sequence>
<dbReference type="Gene3D" id="1.10.10.10">
    <property type="entry name" value="Winged helix-like DNA-binding domain superfamily/Winged helix DNA-binding domain"/>
    <property type="match status" value="1"/>
</dbReference>
<dbReference type="InterPro" id="IPR036388">
    <property type="entry name" value="WH-like_DNA-bd_sf"/>
</dbReference>
<evidence type="ECO:0000256" key="1">
    <source>
        <dbReference type="ARBA" id="ARBA00023125"/>
    </source>
</evidence>